<keyword evidence="2" id="KW-0472">Membrane</keyword>
<evidence type="ECO:0000256" key="2">
    <source>
        <dbReference type="SAM" id="Phobius"/>
    </source>
</evidence>
<feature type="compositionally biased region" description="Basic and acidic residues" evidence="1">
    <location>
        <begin position="84"/>
        <end position="98"/>
    </location>
</feature>
<evidence type="ECO:0000313" key="3">
    <source>
        <dbReference type="EMBL" id="QHT22733.1"/>
    </source>
</evidence>
<feature type="region of interest" description="Disordered" evidence="1">
    <location>
        <begin position="78"/>
        <end position="98"/>
    </location>
</feature>
<protein>
    <submittedName>
        <fullName evidence="3">Uncharacterized protein</fullName>
    </submittedName>
</protein>
<dbReference type="AlphaFoldDB" id="A0A6C0E2I0"/>
<keyword evidence="2" id="KW-1133">Transmembrane helix</keyword>
<organism evidence="3">
    <name type="scientific">viral metagenome</name>
    <dbReference type="NCBI Taxonomy" id="1070528"/>
    <lineage>
        <taxon>unclassified sequences</taxon>
        <taxon>metagenomes</taxon>
        <taxon>organismal metagenomes</taxon>
    </lineage>
</organism>
<evidence type="ECO:0000256" key="1">
    <source>
        <dbReference type="SAM" id="MobiDB-lite"/>
    </source>
</evidence>
<proteinExistence type="predicted"/>
<sequence>MNMLDMELDNECKLKIIIVLLFFIIGYLGIMTGIIAMSLKWGFYTYNNKFDHLKELLLHHKEECRSIADNTIKINTREINNNEESSKGENEKMNENNE</sequence>
<keyword evidence="2" id="KW-0812">Transmembrane</keyword>
<reference evidence="3" key="1">
    <citation type="journal article" date="2020" name="Nature">
        <title>Giant virus diversity and host interactions through global metagenomics.</title>
        <authorList>
            <person name="Schulz F."/>
            <person name="Roux S."/>
            <person name="Paez-Espino D."/>
            <person name="Jungbluth S."/>
            <person name="Walsh D.A."/>
            <person name="Denef V.J."/>
            <person name="McMahon K.D."/>
            <person name="Konstantinidis K.T."/>
            <person name="Eloe-Fadrosh E.A."/>
            <person name="Kyrpides N.C."/>
            <person name="Woyke T."/>
        </authorList>
    </citation>
    <scope>NUCLEOTIDE SEQUENCE</scope>
    <source>
        <strain evidence="3">GVMAG-M-3300023179-114</strain>
    </source>
</reference>
<feature type="transmembrane region" description="Helical" evidence="2">
    <location>
        <begin position="16"/>
        <end position="39"/>
    </location>
</feature>
<accession>A0A6C0E2I0</accession>
<dbReference type="EMBL" id="MN739720">
    <property type="protein sequence ID" value="QHT22733.1"/>
    <property type="molecule type" value="Genomic_DNA"/>
</dbReference>
<name>A0A6C0E2I0_9ZZZZ</name>